<name>E0TYW4_BACSH</name>
<dbReference type="Proteomes" id="UP000002233">
    <property type="component" value="Chromosome"/>
</dbReference>
<dbReference type="AlphaFoldDB" id="E0TYW4"/>
<gene>
    <name evidence="1" type="ordered locus">BSUW23_10135</name>
</gene>
<reference evidence="1 2" key="2">
    <citation type="journal article" date="2011" name="Microbiology">
        <title>The genome sequence of Bacillus subtilis subsp. spizizenii W23: insights into speciation within the B. subtilis complex and into the history of B. subtilis genetics.</title>
        <authorList>
            <person name="Zeigler D.R."/>
        </authorList>
    </citation>
    <scope>NUCLEOTIDE SEQUENCE [LARGE SCALE GENOMIC DNA]</scope>
    <source>
        <strain evidence="2">ATCC 23059 / NRRL B-14472 / W23</strain>
    </source>
</reference>
<evidence type="ECO:0000313" key="1">
    <source>
        <dbReference type="EMBL" id="ADM38071.1"/>
    </source>
</evidence>
<dbReference type="EMBL" id="CP002183">
    <property type="protein sequence ID" value="ADM38071.1"/>
    <property type="molecule type" value="Genomic_DNA"/>
</dbReference>
<organism evidence="1 2">
    <name type="scientific">Bacillus spizizenii (strain ATCC 23059 / NRRL B-14472 / W23)</name>
    <name type="common">Bacillus subtilis subsp. spizizenii</name>
    <dbReference type="NCBI Taxonomy" id="655816"/>
    <lineage>
        <taxon>Bacteria</taxon>
        <taxon>Bacillati</taxon>
        <taxon>Bacillota</taxon>
        <taxon>Bacilli</taxon>
        <taxon>Bacillales</taxon>
        <taxon>Bacillaceae</taxon>
        <taxon>Bacillus</taxon>
    </lineage>
</organism>
<sequence length="57" mass="6447">MVNATQTKRSEKTINKIVNCVIGIYDCMTKKEYLDKDVKSALTKEIKTNNKTYTSSG</sequence>
<accession>E0TYW4</accession>
<proteinExistence type="predicted"/>
<dbReference type="KEGG" id="bss:BSUW23_10135"/>
<reference key="1">
    <citation type="submission" date="2010-08" db="EMBL/GenBank/DDBJ databases">
        <authorList>
            <person name="Zeigler D.R."/>
        </authorList>
    </citation>
    <scope>NUCLEOTIDE SEQUENCE</scope>
    <source>
        <strain>W23</strain>
    </source>
</reference>
<evidence type="ECO:0000313" key="2">
    <source>
        <dbReference type="Proteomes" id="UP000002233"/>
    </source>
</evidence>
<dbReference type="HOGENOM" id="CLU_2987164_0_0_9"/>
<protein>
    <submittedName>
        <fullName evidence="1">Uncharacterized protein</fullName>
    </submittedName>
</protein>